<dbReference type="Proteomes" id="UP000298653">
    <property type="component" value="Chromosome"/>
</dbReference>
<evidence type="ECO:0000313" key="2">
    <source>
        <dbReference type="Proteomes" id="UP000298653"/>
    </source>
</evidence>
<sequence>MRKRKWIFIVVLLLFLGWTVYHFTWDTQAVSKGVVFKIIDSPNGSYIANAYHGIDNATVDFSVIVEIADKKTKVKKNIYFEYHCEDAEIKWLSDSEIQINGITLNIHNDVYDFRHE</sequence>
<name>A0A4P8IF98_9FIRM</name>
<gene>
    <name evidence="1" type="ORF">AR1Y2_0385</name>
</gene>
<dbReference type="OrthoDB" id="2357451at2"/>
<protein>
    <recommendedName>
        <fullName evidence="3">DUF5412 domain-containing protein</fullName>
    </recommendedName>
</protein>
<proteinExistence type="predicted"/>
<dbReference type="EMBL" id="CP040058">
    <property type="protein sequence ID" value="QCP33839.1"/>
    <property type="molecule type" value="Genomic_DNA"/>
</dbReference>
<dbReference type="InterPro" id="IPR035406">
    <property type="entry name" value="DUF5412"/>
</dbReference>
<organism evidence="1 2">
    <name type="scientific">Anaerostipes rhamnosivorans</name>
    <dbReference type="NCBI Taxonomy" id="1229621"/>
    <lineage>
        <taxon>Bacteria</taxon>
        <taxon>Bacillati</taxon>
        <taxon>Bacillota</taxon>
        <taxon>Clostridia</taxon>
        <taxon>Lachnospirales</taxon>
        <taxon>Lachnospiraceae</taxon>
        <taxon>Anaerostipes</taxon>
    </lineage>
</organism>
<evidence type="ECO:0008006" key="3">
    <source>
        <dbReference type="Google" id="ProtNLM"/>
    </source>
</evidence>
<dbReference type="AlphaFoldDB" id="A0A4P8IF98"/>
<reference evidence="1 2" key="1">
    <citation type="submission" date="2019-05" db="EMBL/GenBank/DDBJ databases">
        <title>Complete genome sequencing of Anaerostipes rhamnosivorans.</title>
        <authorList>
            <person name="Bui T.P.N."/>
            <person name="de Vos W.M."/>
        </authorList>
    </citation>
    <scope>NUCLEOTIDE SEQUENCE [LARGE SCALE GENOMIC DNA]</scope>
    <source>
        <strain evidence="1 2">1y2</strain>
    </source>
</reference>
<dbReference type="KEGG" id="arf:AR1Y2_0385"/>
<accession>A0A4P8IF98</accession>
<keyword evidence="2" id="KW-1185">Reference proteome</keyword>
<dbReference type="Pfam" id="PF17428">
    <property type="entry name" value="DUF5412"/>
    <property type="match status" value="1"/>
</dbReference>
<evidence type="ECO:0000313" key="1">
    <source>
        <dbReference type="EMBL" id="QCP33839.1"/>
    </source>
</evidence>
<dbReference type="RefSeq" id="WP_137327460.1">
    <property type="nucleotide sequence ID" value="NZ_CP040058.1"/>
</dbReference>